<accession>A0A0L1JDS0</accession>
<evidence type="ECO:0000313" key="7">
    <source>
        <dbReference type="EMBL" id="KNG89862.1"/>
    </source>
</evidence>
<dbReference type="PROSITE" id="PS00086">
    <property type="entry name" value="CYTOCHROME_P450"/>
    <property type="match status" value="1"/>
</dbReference>
<keyword evidence="5" id="KW-1133">Transmembrane helix</keyword>
<dbReference type="InterPro" id="IPR036396">
    <property type="entry name" value="Cyt_P450_sf"/>
</dbReference>
<evidence type="ECO:0000313" key="8">
    <source>
        <dbReference type="Proteomes" id="UP000037505"/>
    </source>
</evidence>
<dbReference type="GO" id="GO:0004497">
    <property type="term" value="F:monooxygenase activity"/>
    <property type="evidence" value="ECO:0007669"/>
    <property type="project" value="InterPro"/>
</dbReference>
<keyword evidence="3 4" id="KW-0408">Iron</keyword>
<feature type="transmembrane region" description="Helical" evidence="5">
    <location>
        <begin position="204"/>
        <end position="229"/>
    </location>
</feature>
<evidence type="ECO:0000256" key="2">
    <source>
        <dbReference type="ARBA" id="ARBA00023002"/>
    </source>
</evidence>
<dbReference type="GeneID" id="26803559"/>
<dbReference type="GO" id="GO:0005506">
    <property type="term" value="F:iron ion binding"/>
    <property type="evidence" value="ECO:0007669"/>
    <property type="project" value="InterPro"/>
</dbReference>
<dbReference type="Proteomes" id="UP000037505">
    <property type="component" value="Unassembled WGS sequence"/>
</dbReference>
<dbReference type="Pfam" id="PF24802">
    <property type="entry name" value="DUF7703"/>
    <property type="match status" value="1"/>
</dbReference>
<organism evidence="7 8">
    <name type="scientific">Aspergillus nomiae NRRL (strain ATCC 15546 / NRRL 13137 / CBS 260.88 / M93)</name>
    <dbReference type="NCBI Taxonomy" id="1509407"/>
    <lineage>
        <taxon>Eukaryota</taxon>
        <taxon>Fungi</taxon>
        <taxon>Dikarya</taxon>
        <taxon>Ascomycota</taxon>
        <taxon>Pezizomycotina</taxon>
        <taxon>Eurotiomycetes</taxon>
        <taxon>Eurotiomycetidae</taxon>
        <taxon>Eurotiales</taxon>
        <taxon>Aspergillaceae</taxon>
        <taxon>Aspergillus</taxon>
        <taxon>Aspergillus subgen. Circumdati</taxon>
    </lineage>
</organism>
<evidence type="ECO:0000256" key="4">
    <source>
        <dbReference type="PIRSR" id="PIRSR602401-1"/>
    </source>
</evidence>
<keyword evidence="1 4" id="KW-0479">Metal-binding</keyword>
<keyword evidence="4" id="KW-0349">Heme</keyword>
<dbReference type="RefSeq" id="XP_015410785.1">
    <property type="nucleotide sequence ID" value="XM_015547012.1"/>
</dbReference>
<keyword evidence="2" id="KW-0560">Oxidoreductase</keyword>
<feature type="domain" description="DUF7703" evidence="6">
    <location>
        <begin position="27"/>
        <end position="260"/>
    </location>
</feature>
<dbReference type="InterPro" id="IPR017972">
    <property type="entry name" value="Cyt_P450_CS"/>
</dbReference>
<keyword evidence="8" id="KW-1185">Reference proteome</keyword>
<reference evidence="7 8" key="1">
    <citation type="submission" date="2014-06" db="EMBL/GenBank/DDBJ databases">
        <title>The Genome of the Aflatoxigenic Filamentous Fungus Aspergillus nomius.</title>
        <authorList>
            <person name="Moore M.G."/>
            <person name="Shannon B.M."/>
            <person name="Brian M.M."/>
        </authorList>
    </citation>
    <scope>NUCLEOTIDE SEQUENCE [LARGE SCALE GENOMIC DNA]</scope>
    <source>
        <strain evidence="7 8">NRRL 13137</strain>
    </source>
</reference>
<dbReference type="PRINTS" id="PR00463">
    <property type="entry name" value="EP450I"/>
</dbReference>
<name>A0A0L1JDS0_ASPN3</name>
<feature type="transmembrane region" description="Helical" evidence="5">
    <location>
        <begin position="57"/>
        <end position="80"/>
    </location>
</feature>
<dbReference type="PANTHER" id="PTHR37013">
    <property type="entry name" value="INTEGRAL MEMBRANE PROTEIN (AFU_ORTHOLOGUE AFUA_1G05950)-RELATED"/>
    <property type="match status" value="1"/>
</dbReference>
<feature type="transmembrane region" description="Helical" evidence="5">
    <location>
        <begin position="86"/>
        <end position="109"/>
    </location>
</feature>
<evidence type="ECO:0000256" key="3">
    <source>
        <dbReference type="ARBA" id="ARBA00023004"/>
    </source>
</evidence>
<keyword evidence="5" id="KW-0472">Membrane</keyword>
<dbReference type="Pfam" id="PF00067">
    <property type="entry name" value="p450"/>
    <property type="match status" value="1"/>
</dbReference>
<dbReference type="EMBL" id="JNOM01000023">
    <property type="protein sequence ID" value="KNG89862.1"/>
    <property type="molecule type" value="Genomic_DNA"/>
</dbReference>
<sequence length="998" mass="112394">MSTDSSSSPSNWVTGSYTGNSDGLRITITTFVVIAWYNSIELLVLIFSIFKQYKGIYFWSLLISTAGILPYSIGFFMKFFDLTSAIWVSLTLVTVGWWTMVTGQSFVLYSRLHLVVQNTRVLNFVCGMIIANVFLLHVPTTILTYAANYMQSYKYLHAYNIMERVQVAGFCAQELIISGIYIWETTRMLKLNPNRDNRNIILQLFVMNMVCILMDIALIAVECANYYIYQTTLKATVYSIKLKIEYGVLNKLIYIAKQSAGRPLEDPYIELNRLSPNANSDTTRTTTQSKPHRSSIEDISFRLRVWKLDEADGEDGSDSPPEHEWPYLLRKTTISPNTGNTVPTTITPSGVAYIGAILYEGQPATILIVEELKTKRVSPDGHEGYWHILEAHVDDKIAYGVVGALVSFRAACATVQPCIRAYHVASSNCRELAPQRQMSLGLDASLCLALLASSFVAQQVPLKRHSFSSYSIYRLAQCNSMALLQAVETSFLLLALWTAIEAIRRLYFHSLSHIPGPRLAALTWWYEFYYDVVQPGQYVFKIQELHKQYGPIIRVTPDEVHINDVGYLDTIYAPSMTRLDKYDYQLRTLRVPGGIGTTADYYLHKIRREALTPFFSKRNVLSLEGVITAKVNQLCDLIDKHAATGAPINLSDAFYGFSNDVVANFLFAHQTDVLSDEQAAARLRRNSHELLKGINMNKHFPWIPDILEALPQRITRPVMPPGLIDMHELFDRVRAELTTIMRAKASSTLNGKKSINPGGKESVYESVLDNPNLPASEKALLRLEQEGALLTLAGTESPAQTLNIIFYHLLANPSLLATLRKELDTLPTPSTWTQLEQFPYLSAVIEEGNRLSFGVTARAARIQHKPITYTPSAYVTTPGPTRRSYTLPPGTPVSITTLSAHTAESVFPDPYVFSPERWLGDEGRERRKFQLAFSRGGRKCLGIELARAELYLVTAALTRMFDMELWETDERDVSFEHDYHVAMPKDGSKGVRVVAKLR</sequence>
<comment type="caution">
    <text evidence="7">The sequence shown here is derived from an EMBL/GenBank/DDBJ whole genome shotgun (WGS) entry which is preliminary data.</text>
</comment>
<evidence type="ECO:0000259" key="6">
    <source>
        <dbReference type="Pfam" id="PF24802"/>
    </source>
</evidence>
<protein>
    <recommendedName>
        <fullName evidence="6">DUF7703 domain-containing protein</fullName>
    </recommendedName>
</protein>
<dbReference type="InterPro" id="IPR056120">
    <property type="entry name" value="DUF7703"/>
</dbReference>
<dbReference type="STRING" id="1509407.A0A0L1JDS0"/>
<feature type="transmembrane region" description="Helical" evidence="5">
    <location>
        <begin position="165"/>
        <end position="183"/>
    </location>
</feature>
<keyword evidence="5" id="KW-0812">Transmembrane</keyword>
<feature type="transmembrane region" description="Helical" evidence="5">
    <location>
        <begin position="121"/>
        <end position="145"/>
    </location>
</feature>
<evidence type="ECO:0000256" key="5">
    <source>
        <dbReference type="SAM" id="Phobius"/>
    </source>
</evidence>
<dbReference type="GO" id="GO:0020037">
    <property type="term" value="F:heme binding"/>
    <property type="evidence" value="ECO:0007669"/>
    <property type="project" value="InterPro"/>
</dbReference>
<dbReference type="CDD" id="cd11062">
    <property type="entry name" value="CYP58-like"/>
    <property type="match status" value="1"/>
</dbReference>
<dbReference type="PANTHER" id="PTHR37013:SF6">
    <property type="entry name" value="INTEGRAL MEMBRANE PROTEIN"/>
    <property type="match status" value="1"/>
</dbReference>
<dbReference type="Gene3D" id="1.10.630.10">
    <property type="entry name" value="Cytochrome P450"/>
    <property type="match status" value="1"/>
</dbReference>
<proteinExistence type="predicted"/>
<dbReference type="SUPFAM" id="SSF48264">
    <property type="entry name" value="Cytochrome P450"/>
    <property type="match status" value="1"/>
</dbReference>
<dbReference type="GO" id="GO:0016705">
    <property type="term" value="F:oxidoreductase activity, acting on paired donors, with incorporation or reduction of molecular oxygen"/>
    <property type="evidence" value="ECO:0007669"/>
    <property type="project" value="InterPro"/>
</dbReference>
<evidence type="ECO:0000256" key="1">
    <source>
        <dbReference type="ARBA" id="ARBA00022723"/>
    </source>
</evidence>
<dbReference type="InterPro" id="IPR001128">
    <property type="entry name" value="Cyt_P450"/>
</dbReference>
<feature type="binding site" description="axial binding residue" evidence="4">
    <location>
        <position position="940"/>
    </location>
    <ligand>
        <name>heme</name>
        <dbReference type="ChEBI" id="CHEBI:30413"/>
    </ligand>
    <ligandPart>
        <name>Fe</name>
        <dbReference type="ChEBI" id="CHEBI:18248"/>
    </ligandPart>
</feature>
<feature type="transmembrane region" description="Helical" evidence="5">
    <location>
        <begin position="26"/>
        <end position="50"/>
    </location>
</feature>
<comment type="cofactor">
    <cofactor evidence="4">
        <name>heme</name>
        <dbReference type="ChEBI" id="CHEBI:30413"/>
    </cofactor>
</comment>
<dbReference type="InterPro" id="IPR002401">
    <property type="entry name" value="Cyt_P450_E_grp-I"/>
</dbReference>
<dbReference type="AlphaFoldDB" id="A0A0L1JDS0"/>
<gene>
    <name evidence="7" type="ORF">ANOM_001755</name>
</gene>
<dbReference type="OrthoDB" id="3945418at2759"/>